<evidence type="ECO:0000313" key="3">
    <source>
        <dbReference type="Proteomes" id="UP000319865"/>
    </source>
</evidence>
<dbReference type="InterPro" id="IPR024344">
    <property type="entry name" value="MDMPI_metal-binding"/>
</dbReference>
<dbReference type="InterPro" id="IPR017520">
    <property type="entry name" value="CHP03086"/>
</dbReference>
<keyword evidence="3" id="KW-1185">Reference proteome</keyword>
<dbReference type="InterPro" id="IPR017517">
    <property type="entry name" value="Maleyloyr_isom"/>
</dbReference>
<evidence type="ECO:0000259" key="1">
    <source>
        <dbReference type="Pfam" id="PF11716"/>
    </source>
</evidence>
<sequence length="192" mass="20124">MQTTTLDLDSQTAEVARIVAGVRDDQLCHPTPCAGLNVAALLDHLVGLTSAFRLAAEKAVFDGGPSADAAHLAPDWRTRLPARLDALAAAWRDPGAWKGETEVAGVRLPAPAMATVALNEVLIHGWDLAVATGQTYLPDPASVRACREMVGDRTGATDEPDGLFGAVVPVPADAPEFDRLLGQTGRDPAWTA</sequence>
<dbReference type="GO" id="GO:0046872">
    <property type="term" value="F:metal ion binding"/>
    <property type="evidence" value="ECO:0007669"/>
    <property type="project" value="InterPro"/>
</dbReference>
<comment type="caution">
    <text evidence="2">The sequence shown here is derived from an EMBL/GenBank/DDBJ whole genome shotgun (WGS) entry which is preliminary data.</text>
</comment>
<dbReference type="RefSeq" id="WP_142024731.1">
    <property type="nucleotide sequence ID" value="NZ_VFQE01000001.1"/>
</dbReference>
<dbReference type="OrthoDB" id="5185819at2"/>
<feature type="domain" description="Mycothiol-dependent maleylpyruvate isomerase metal-binding" evidence="1">
    <location>
        <begin position="9"/>
        <end position="129"/>
    </location>
</feature>
<accession>A0A543PDB2</accession>
<gene>
    <name evidence="2" type="ORF">FHU33_1461</name>
</gene>
<name>A0A543PDB2_9ACTN</name>
<dbReference type="Gene3D" id="1.20.120.450">
    <property type="entry name" value="dinb family like domain"/>
    <property type="match status" value="1"/>
</dbReference>
<dbReference type="NCBIfam" id="TIGR03083">
    <property type="entry name" value="maleylpyruvate isomerase family mycothiol-dependent enzyme"/>
    <property type="match status" value="1"/>
</dbReference>
<dbReference type="NCBIfam" id="TIGR03086">
    <property type="entry name" value="TIGR03086 family metal-binding protein"/>
    <property type="match status" value="1"/>
</dbReference>
<dbReference type="Proteomes" id="UP000319865">
    <property type="component" value="Unassembled WGS sequence"/>
</dbReference>
<reference evidence="2 3" key="1">
    <citation type="submission" date="2019-06" db="EMBL/GenBank/DDBJ databases">
        <title>Sequencing the genomes of 1000 actinobacteria strains.</title>
        <authorList>
            <person name="Klenk H.-P."/>
        </authorList>
    </citation>
    <scope>NUCLEOTIDE SEQUENCE [LARGE SCALE GENOMIC DNA]</scope>
    <source>
        <strain evidence="2 3">DSM 46837</strain>
    </source>
</reference>
<dbReference type="InterPro" id="IPR034660">
    <property type="entry name" value="DinB/YfiT-like"/>
</dbReference>
<dbReference type="SUPFAM" id="SSF109854">
    <property type="entry name" value="DinB/YfiT-like putative metalloenzymes"/>
    <property type="match status" value="1"/>
</dbReference>
<organism evidence="2 3">
    <name type="scientific">Blastococcus colisei</name>
    <dbReference type="NCBI Taxonomy" id="1564162"/>
    <lineage>
        <taxon>Bacteria</taxon>
        <taxon>Bacillati</taxon>
        <taxon>Actinomycetota</taxon>
        <taxon>Actinomycetes</taxon>
        <taxon>Geodermatophilales</taxon>
        <taxon>Geodermatophilaceae</taxon>
        <taxon>Blastococcus</taxon>
    </lineage>
</organism>
<dbReference type="Pfam" id="PF11716">
    <property type="entry name" value="MDMPI_N"/>
    <property type="match status" value="1"/>
</dbReference>
<dbReference type="EMBL" id="VFQE01000001">
    <property type="protein sequence ID" value="TQN42068.1"/>
    <property type="molecule type" value="Genomic_DNA"/>
</dbReference>
<protein>
    <submittedName>
        <fullName evidence="2">Uncharacterized protein (TIGR03086 family)</fullName>
    </submittedName>
</protein>
<proteinExistence type="predicted"/>
<dbReference type="AlphaFoldDB" id="A0A543PDB2"/>
<evidence type="ECO:0000313" key="2">
    <source>
        <dbReference type="EMBL" id="TQN42068.1"/>
    </source>
</evidence>